<evidence type="ECO:0000313" key="1">
    <source>
        <dbReference type="EMBL" id="GAH88632.1"/>
    </source>
</evidence>
<name>X1J3S9_9ZZZZ</name>
<proteinExistence type="predicted"/>
<organism evidence="1">
    <name type="scientific">marine sediment metagenome</name>
    <dbReference type="NCBI Taxonomy" id="412755"/>
    <lineage>
        <taxon>unclassified sequences</taxon>
        <taxon>metagenomes</taxon>
        <taxon>ecological metagenomes</taxon>
    </lineage>
</organism>
<protein>
    <submittedName>
        <fullName evidence="1">Uncharacterized protein</fullName>
    </submittedName>
</protein>
<dbReference type="AlphaFoldDB" id="X1J3S9"/>
<feature type="non-terminal residue" evidence="1">
    <location>
        <position position="121"/>
    </location>
</feature>
<accession>X1J3S9</accession>
<reference evidence="1" key="1">
    <citation type="journal article" date="2014" name="Front. Microbiol.">
        <title>High frequency of phylogenetically diverse reductive dehalogenase-homologous genes in deep subseafloor sedimentary metagenomes.</title>
        <authorList>
            <person name="Kawai M."/>
            <person name="Futagami T."/>
            <person name="Toyoda A."/>
            <person name="Takaki Y."/>
            <person name="Nishi S."/>
            <person name="Hori S."/>
            <person name="Arai W."/>
            <person name="Tsubouchi T."/>
            <person name="Morono Y."/>
            <person name="Uchiyama I."/>
            <person name="Ito T."/>
            <person name="Fujiyama A."/>
            <person name="Inagaki F."/>
            <person name="Takami H."/>
        </authorList>
    </citation>
    <scope>NUCLEOTIDE SEQUENCE</scope>
    <source>
        <strain evidence="1">Expedition CK06-06</strain>
    </source>
</reference>
<gene>
    <name evidence="1" type="ORF">S03H2_60321</name>
</gene>
<dbReference type="EMBL" id="BARU01038859">
    <property type="protein sequence ID" value="GAH88632.1"/>
    <property type="molecule type" value="Genomic_DNA"/>
</dbReference>
<sequence length="121" mass="14541">MYDNTVSFIDFIRILRLVKFNSNFHKCFKKSHLELISFIGIIEFLHNVNVIKLNKNKQIKIQNDEIFELLYKPPSKSSMFLKTIRKIPYRHYLARKLASMSKTNLLELYDPKFRLNPKSFQ</sequence>
<comment type="caution">
    <text evidence="1">The sequence shown here is derived from an EMBL/GenBank/DDBJ whole genome shotgun (WGS) entry which is preliminary data.</text>
</comment>